<protein>
    <recommendedName>
        <fullName evidence="2">MOSC domain-containing protein</fullName>
    </recommendedName>
</protein>
<dbReference type="Pfam" id="PF03473">
    <property type="entry name" value="MOSC"/>
    <property type="match status" value="1"/>
</dbReference>
<feature type="transmembrane region" description="Helical" evidence="1">
    <location>
        <begin position="31"/>
        <end position="49"/>
    </location>
</feature>
<dbReference type="AlphaFoldDB" id="A0A830HQK3"/>
<evidence type="ECO:0000313" key="4">
    <source>
        <dbReference type="Proteomes" id="UP000660262"/>
    </source>
</evidence>
<dbReference type="Proteomes" id="UP000660262">
    <property type="component" value="Unassembled WGS sequence"/>
</dbReference>
<dbReference type="EMBL" id="BNJQ01000024">
    <property type="protein sequence ID" value="GHP09282.1"/>
    <property type="molecule type" value="Genomic_DNA"/>
</dbReference>
<keyword evidence="1" id="KW-0812">Transmembrane</keyword>
<reference evidence="3" key="1">
    <citation type="submission" date="2020-10" db="EMBL/GenBank/DDBJ databases">
        <title>Unveiling of a novel bifunctional photoreceptor, Dualchrome1, isolated from a cosmopolitan green alga.</title>
        <authorList>
            <person name="Suzuki S."/>
            <person name="Kawachi M."/>
        </authorList>
    </citation>
    <scope>NUCLEOTIDE SEQUENCE</scope>
    <source>
        <strain evidence="3">NIES 2893</strain>
    </source>
</reference>
<feature type="domain" description="MOSC" evidence="2">
    <location>
        <begin position="130"/>
        <end position="215"/>
    </location>
</feature>
<sequence length="244" mass="26902">MALMAASSTVPDAHSEFASRPHSPSANYVDVLKVLLSFFMIVVSLLLKLRRDLLKSRRARVSSLHVFPTNTASALSPSAVRLVANVGVVMTTDKQEEIWDRYASNTNKGSYSHKPEKGRQVTLFASSAIKSADVKPSECRRNIALDNITAEKLNEAIGHEIKIGKTAVVFAHRRTVPCMPLERRLKKPGLQEEIWDKAGVSCEILVSGEVKCGDAFKIGAHHPERIDTPWTPDMFVRPSLSKTG</sequence>
<dbReference type="GO" id="GO:0030151">
    <property type="term" value="F:molybdenum ion binding"/>
    <property type="evidence" value="ECO:0007669"/>
    <property type="project" value="InterPro"/>
</dbReference>
<comment type="caution">
    <text evidence="3">The sequence shown here is derived from an EMBL/GenBank/DDBJ whole genome shotgun (WGS) entry which is preliminary data.</text>
</comment>
<keyword evidence="1" id="KW-0472">Membrane</keyword>
<dbReference type="SUPFAM" id="SSF50800">
    <property type="entry name" value="PK beta-barrel domain-like"/>
    <property type="match status" value="1"/>
</dbReference>
<dbReference type="InterPro" id="IPR011037">
    <property type="entry name" value="Pyrv_Knase-like_insert_dom_sf"/>
</dbReference>
<evidence type="ECO:0000313" key="3">
    <source>
        <dbReference type="EMBL" id="GHP09282.1"/>
    </source>
</evidence>
<keyword evidence="1" id="KW-1133">Transmembrane helix</keyword>
<dbReference type="Gene3D" id="2.40.33.20">
    <property type="entry name" value="PK beta-barrel domain-like"/>
    <property type="match status" value="1"/>
</dbReference>
<proteinExistence type="predicted"/>
<gene>
    <name evidence="3" type="ORF">PPROV_000801900</name>
</gene>
<organism evidence="3 4">
    <name type="scientific">Pycnococcus provasolii</name>
    <dbReference type="NCBI Taxonomy" id="41880"/>
    <lineage>
        <taxon>Eukaryota</taxon>
        <taxon>Viridiplantae</taxon>
        <taxon>Chlorophyta</taxon>
        <taxon>Pseudoscourfieldiophyceae</taxon>
        <taxon>Pseudoscourfieldiales</taxon>
        <taxon>Pycnococcaceae</taxon>
        <taxon>Pycnococcus</taxon>
    </lineage>
</organism>
<dbReference type="GO" id="GO:0003824">
    <property type="term" value="F:catalytic activity"/>
    <property type="evidence" value="ECO:0007669"/>
    <property type="project" value="InterPro"/>
</dbReference>
<dbReference type="InterPro" id="IPR005302">
    <property type="entry name" value="MoCF_Sase_C"/>
</dbReference>
<evidence type="ECO:0000259" key="2">
    <source>
        <dbReference type="Pfam" id="PF03473"/>
    </source>
</evidence>
<name>A0A830HQK3_9CHLO</name>
<evidence type="ECO:0000256" key="1">
    <source>
        <dbReference type="SAM" id="Phobius"/>
    </source>
</evidence>
<accession>A0A830HQK3</accession>
<dbReference type="GO" id="GO:0030170">
    <property type="term" value="F:pyridoxal phosphate binding"/>
    <property type="evidence" value="ECO:0007669"/>
    <property type="project" value="InterPro"/>
</dbReference>
<keyword evidence="4" id="KW-1185">Reference proteome</keyword>